<evidence type="ECO:0000256" key="9">
    <source>
        <dbReference type="ARBA" id="ARBA00048552"/>
    </source>
</evidence>
<dbReference type="Proteomes" id="UP001275315">
    <property type="component" value="Unassembled WGS sequence"/>
</dbReference>
<evidence type="ECO:0000256" key="1">
    <source>
        <dbReference type="ARBA" id="ARBA00006711"/>
    </source>
</evidence>
<evidence type="ECO:0000256" key="10">
    <source>
        <dbReference type="HAMAP-Rule" id="MF_00366"/>
    </source>
</evidence>
<dbReference type="PANTHER" id="PTHR34476">
    <property type="entry name" value="DNA-DIRECTED RNA POLYMERASE SUBUNIT OMEGA"/>
    <property type="match status" value="1"/>
</dbReference>
<evidence type="ECO:0000256" key="2">
    <source>
        <dbReference type="ARBA" id="ARBA00012418"/>
    </source>
</evidence>
<evidence type="ECO:0000256" key="7">
    <source>
        <dbReference type="ARBA" id="ARBA00023163"/>
    </source>
</evidence>
<evidence type="ECO:0000256" key="6">
    <source>
        <dbReference type="ARBA" id="ARBA00022695"/>
    </source>
</evidence>
<protein>
    <recommendedName>
        <fullName evidence="3 10">DNA-directed RNA polymerase subunit omega</fullName>
        <shortName evidence="10">RNAP omega subunit</shortName>
        <ecNumber evidence="2 10">2.7.7.6</ecNumber>
    </recommendedName>
    <alternativeName>
        <fullName evidence="10">RNA polymerase omega subunit</fullName>
    </alternativeName>
    <alternativeName>
        <fullName evidence="8 10">Transcriptase subunit omega</fullName>
    </alternativeName>
</protein>
<dbReference type="Pfam" id="PF01192">
    <property type="entry name" value="RNA_pol_Rpb6"/>
    <property type="match status" value="1"/>
</dbReference>
<keyword evidence="12" id="KW-1185">Reference proteome</keyword>
<dbReference type="InterPro" id="IPR003716">
    <property type="entry name" value="DNA-dir_RNA_pol_omega"/>
</dbReference>
<evidence type="ECO:0000313" key="12">
    <source>
        <dbReference type="Proteomes" id="UP001275315"/>
    </source>
</evidence>
<dbReference type="EC" id="2.7.7.6" evidence="2 10"/>
<evidence type="ECO:0000256" key="4">
    <source>
        <dbReference type="ARBA" id="ARBA00022478"/>
    </source>
</evidence>
<comment type="function">
    <text evidence="10">Promotes RNA polymerase assembly. Latches the N- and C-terminal regions of the beta' subunit thereby facilitating its interaction with the beta and alpha subunits.</text>
</comment>
<comment type="catalytic activity">
    <reaction evidence="9 10">
        <text>RNA(n) + a ribonucleoside 5'-triphosphate = RNA(n+1) + diphosphate</text>
        <dbReference type="Rhea" id="RHEA:21248"/>
        <dbReference type="Rhea" id="RHEA-COMP:14527"/>
        <dbReference type="Rhea" id="RHEA-COMP:17342"/>
        <dbReference type="ChEBI" id="CHEBI:33019"/>
        <dbReference type="ChEBI" id="CHEBI:61557"/>
        <dbReference type="ChEBI" id="CHEBI:140395"/>
        <dbReference type="EC" id="2.7.7.6"/>
    </reaction>
</comment>
<comment type="caution">
    <text evidence="11">The sequence shown here is derived from an EMBL/GenBank/DDBJ whole genome shotgun (WGS) entry which is preliminary data.</text>
</comment>
<gene>
    <name evidence="10 11" type="primary">rpoZ</name>
    <name evidence="11" type="ORF">RWD45_05340</name>
</gene>
<evidence type="ECO:0000256" key="5">
    <source>
        <dbReference type="ARBA" id="ARBA00022679"/>
    </source>
</evidence>
<proteinExistence type="inferred from homology"/>
<reference evidence="11 12" key="1">
    <citation type="submission" date="2023-10" db="EMBL/GenBank/DDBJ databases">
        <title>Virgibacillus soli CC-YMP-6 genome.</title>
        <authorList>
            <person name="Miliotis G."/>
            <person name="Sengupta P."/>
            <person name="Hameed A."/>
            <person name="Chuvochina M."/>
            <person name="Mcdonagh F."/>
            <person name="Simpson A.C."/>
            <person name="Singh N.K."/>
            <person name="Rekha P.D."/>
            <person name="Raman K."/>
            <person name="Hugenholtz P."/>
            <person name="Venkateswaran K."/>
        </authorList>
    </citation>
    <scope>NUCLEOTIDE SEQUENCE [LARGE SCALE GENOMIC DNA]</scope>
    <source>
        <strain evidence="11 12">CC-YMP-6</strain>
    </source>
</reference>
<comment type="subunit">
    <text evidence="10">The RNAP catalytic core consists of 2 alpha, 1 beta, 1 beta' and 1 omega subunit. When a sigma factor is associated with the core the holoenzyme is formed, which can initiate transcription.</text>
</comment>
<dbReference type="GO" id="GO:0000428">
    <property type="term" value="C:DNA-directed RNA polymerase complex"/>
    <property type="evidence" value="ECO:0007669"/>
    <property type="project" value="UniProtKB-KW"/>
</dbReference>
<dbReference type="Gene3D" id="3.90.940.10">
    <property type="match status" value="1"/>
</dbReference>
<dbReference type="EMBL" id="JAWDIQ010000001">
    <property type="protein sequence ID" value="MDY0408127.1"/>
    <property type="molecule type" value="Genomic_DNA"/>
</dbReference>
<evidence type="ECO:0000256" key="8">
    <source>
        <dbReference type="ARBA" id="ARBA00029924"/>
    </source>
</evidence>
<keyword evidence="6 10" id="KW-0548">Nucleotidyltransferase</keyword>
<keyword evidence="5 10" id="KW-0808">Transferase</keyword>
<accession>A0ABU5CP46</accession>
<dbReference type="SUPFAM" id="SSF63562">
    <property type="entry name" value="RPB6/omega subunit-like"/>
    <property type="match status" value="1"/>
</dbReference>
<dbReference type="GO" id="GO:0003899">
    <property type="term" value="F:DNA-directed RNA polymerase activity"/>
    <property type="evidence" value="ECO:0007669"/>
    <property type="project" value="UniProtKB-EC"/>
</dbReference>
<keyword evidence="7 10" id="KW-0804">Transcription</keyword>
<dbReference type="SMART" id="SM01409">
    <property type="entry name" value="RNA_pol_Rpb6"/>
    <property type="match status" value="1"/>
</dbReference>
<organism evidence="11 12">
    <name type="scientific">Paracerasibacillus soli</name>
    <dbReference type="NCBI Taxonomy" id="480284"/>
    <lineage>
        <taxon>Bacteria</taxon>
        <taxon>Bacillati</taxon>
        <taxon>Bacillota</taxon>
        <taxon>Bacilli</taxon>
        <taxon>Bacillales</taxon>
        <taxon>Bacillaceae</taxon>
        <taxon>Paracerasibacillus</taxon>
    </lineage>
</organism>
<dbReference type="InterPro" id="IPR036161">
    <property type="entry name" value="RPB6/omega-like_sf"/>
</dbReference>
<evidence type="ECO:0000313" key="11">
    <source>
        <dbReference type="EMBL" id="MDY0408127.1"/>
    </source>
</evidence>
<comment type="similarity">
    <text evidence="1 10">Belongs to the RNA polymerase subunit omega family.</text>
</comment>
<dbReference type="PANTHER" id="PTHR34476:SF1">
    <property type="entry name" value="DNA-DIRECTED RNA POLYMERASE SUBUNIT OMEGA"/>
    <property type="match status" value="1"/>
</dbReference>
<evidence type="ECO:0000256" key="3">
    <source>
        <dbReference type="ARBA" id="ARBA00013725"/>
    </source>
</evidence>
<dbReference type="RefSeq" id="WP_320378885.1">
    <property type="nucleotide sequence ID" value="NZ_JAWDIQ010000001.1"/>
</dbReference>
<dbReference type="NCBIfam" id="TIGR00690">
    <property type="entry name" value="rpoZ"/>
    <property type="match status" value="1"/>
</dbReference>
<name>A0ABU5CP46_9BACI</name>
<keyword evidence="4 10" id="KW-0240">DNA-directed RNA polymerase</keyword>
<dbReference type="HAMAP" id="MF_00366">
    <property type="entry name" value="RNApol_bact_RpoZ"/>
    <property type="match status" value="1"/>
</dbReference>
<sequence length="63" mass="7125">MLDPSIDNLLGKIRSKYMLVTLSAKRARQLKDLNNVQIEHPKSHKNVGKALEEIAAEKLTLNE</sequence>
<dbReference type="InterPro" id="IPR006110">
    <property type="entry name" value="Pol_omega/Rpo6/RPB6"/>
</dbReference>